<dbReference type="PANTHER" id="PTHR47456">
    <property type="entry name" value="PHD-TYPE DOMAIN-CONTAINING PROTEIN"/>
    <property type="match status" value="1"/>
</dbReference>
<proteinExistence type="predicted"/>
<dbReference type="InParanoid" id="A0A1X7TU77"/>
<dbReference type="AlphaFoldDB" id="A0A1X7TU77"/>
<evidence type="ECO:0008006" key="2">
    <source>
        <dbReference type="Google" id="ProtNLM"/>
    </source>
</evidence>
<evidence type="ECO:0000313" key="1">
    <source>
        <dbReference type="EnsemblMetazoa" id="Aqu2.1.18607_001"/>
    </source>
</evidence>
<name>A0A1X7TU77_AMPQE</name>
<accession>A0A1X7TU77</accession>
<sequence length="60" mass="7073">KWQKHLLQKYGNVISLIDVTYKTTKYELPPFFICIETNGGYSIFAQFITQFQAAYYIEEA</sequence>
<reference evidence="1" key="1">
    <citation type="submission" date="2017-05" db="UniProtKB">
        <authorList>
            <consortium name="EnsemblMetazoa"/>
        </authorList>
    </citation>
    <scope>IDENTIFICATION</scope>
</reference>
<organism evidence="1">
    <name type="scientific">Amphimedon queenslandica</name>
    <name type="common">Sponge</name>
    <dbReference type="NCBI Taxonomy" id="400682"/>
    <lineage>
        <taxon>Eukaryota</taxon>
        <taxon>Metazoa</taxon>
        <taxon>Porifera</taxon>
        <taxon>Demospongiae</taxon>
        <taxon>Heteroscleromorpha</taxon>
        <taxon>Haplosclerida</taxon>
        <taxon>Niphatidae</taxon>
        <taxon>Amphimedon</taxon>
    </lineage>
</organism>
<dbReference type="EnsemblMetazoa" id="Aqu2.1.18607_001">
    <property type="protein sequence ID" value="Aqu2.1.18607_001"/>
    <property type="gene ID" value="Aqu2.1.18607"/>
</dbReference>
<protein>
    <recommendedName>
        <fullName evidence="2">MULE transposase domain-containing protein</fullName>
    </recommendedName>
</protein>